<reference evidence="1 2" key="1">
    <citation type="submission" date="2018-06" db="EMBL/GenBank/DDBJ databases">
        <authorList>
            <consortium name="Pathogen Informatics"/>
            <person name="Doyle S."/>
        </authorList>
    </citation>
    <scope>NUCLEOTIDE SEQUENCE [LARGE SCALE GENOMIC DNA]</scope>
    <source>
        <strain evidence="1 2">NCTC12121</strain>
    </source>
</reference>
<protein>
    <submittedName>
        <fullName evidence="1">Phage-related protein</fullName>
    </submittedName>
</protein>
<evidence type="ECO:0000313" key="2">
    <source>
        <dbReference type="Proteomes" id="UP000255248"/>
    </source>
</evidence>
<dbReference type="AlphaFoldDB" id="A0A376D649"/>
<dbReference type="EMBL" id="UFXZ01000001">
    <property type="protein sequence ID" value="STC82651.1"/>
    <property type="molecule type" value="Genomic_DNA"/>
</dbReference>
<proteinExistence type="predicted"/>
<sequence length="134" mass="14462">MGKHSMKILCLSAEEAGAPLAYFFAQASGKLAEAINKKLAAFSAQNTIYAASGLKILKPAIWGYKGTIYKLRVDCGAQSARVLFTLNRTNDLVVLHAFLKRTRKTPPKEAAIAIRQLATLNAGVDLLPLFQADA</sequence>
<gene>
    <name evidence="1" type="ORF">NCTC12121_00086</name>
</gene>
<dbReference type="Proteomes" id="UP000255248">
    <property type="component" value="Unassembled WGS sequence"/>
</dbReference>
<dbReference type="Pfam" id="PF05973">
    <property type="entry name" value="Gp49"/>
    <property type="match status" value="1"/>
</dbReference>
<name>A0A376D649_9GAMM</name>
<dbReference type="InterPro" id="IPR009241">
    <property type="entry name" value="HigB-like"/>
</dbReference>
<organism evidence="1 2">
    <name type="scientific">Edwardsiella hoshinae</name>
    <dbReference type="NCBI Taxonomy" id="93378"/>
    <lineage>
        <taxon>Bacteria</taxon>
        <taxon>Pseudomonadati</taxon>
        <taxon>Pseudomonadota</taxon>
        <taxon>Gammaproteobacteria</taxon>
        <taxon>Enterobacterales</taxon>
        <taxon>Hafniaceae</taxon>
        <taxon>Edwardsiella</taxon>
    </lineage>
</organism>
<accession>A0A376D649</accession>
<dbReference type="RefSeq" id="WP_232238255.1">
    <property type="nucleotide sequence ID" value="NZ_CP016043.1"/>
</dbReference>
<evidence type="ECO:0000313" key="1">
    <source>
        <dbReference type="EMBL" id="STC82651.1"/>
    </source>
</evidence>